<evidence type="ECO:0000256" key="4">
    <source>
        <dbReference type="ARBA" id="ARBA00022989"/>
    </source>
</evidence>
<evidence type="ECO:0000313" key="8">
    <source>
        <dbReference type="Proteomes" id="UP000436088"/>
    </source>
</evidence>
<evidence type="ECO:0000256" key="2">
    <source>
        <dbReference type="ARBA" id="ARBA00006948"/>
    </source>
</evidence>
<accession>A0A6A3CRJ3</accession>
<evidence type="ECO:0000313" key="7">
    <source>
        <dbReference type="EMBL" id="KAE8729798.1"/>
    </source>
</evidence>
<evidence type="ECO:0000256" key="6">
    <source>
        <dbReference type="SAM" id="Phobius"/>
    </source>
</evidence>
<keyword evidence="8" id="KW-1185">Reference proteome</keyword>
<evidence type="ECO:0000256" key="1">
    <source>
        <dbReference type="ARBA" id="ARBA00004141"/>
    </source>
</evidence>
<sequence length="415" mass="45845">MTSLCFPTLETMLMGPIPCGDLDLPLEGWVSKLNFVGSGHGWMTLSSRVGSGDPKTRPDPLPSLLEAYESSSSRLTLLQQRSPVVKGRMVEFVKNMANFAAASGKKHFVLLSSLDFGKWQKIDIGLQIHYLSSINPDGRDDRCEQLGWKYLSTLAEGNTVLESNLPFEDELEDEDYYPSLPFAALFSCLKAKGLKVTCLLCYCSEGDNIQDAFQLAEAACRLLGLNPSTFPGFTLSVELTQSTEILSAFSGIIVASVFSQELFFLHFHSADHIGLEGHYHWLLQLIVLISILAAIAIMFLPTSLPAVLVLSVSVVFQGCWFMNMGFMLWSPQFVPRGCIMQLAESSGDSMHSAVTCFSHEADIRARALANLQFIWILSGIMIFTGFICLNFAGKCTRDHNQPNTSNFKLEAAMFI</sequence>
<dbReference type="EMBL" id="VEPZ02000215">
    <property type="protein sequence ID" value="KAE8729798.1"/>
    <property type="molecule type" value="Genomic_DNA"/>
</dbReference>
<dbReference type="Pfam" id="PF09754">
    <property type="entry name" value="PAC2"/>
    <property type="match status" value="1"/>
</dbReference>
<dbReference type="Gene3D" id="3.40.50.10900">
    <property type="entry name" value="PAC-like subunit"/>
    <property type="match status" value="2"/>
</dbReference>
<feature type="transmembrane region" description="Helical" evidence="6">
    <location>
        <begin position="306"/>
        <end position="329"/>
    </location>
</feature>
<dbReference type="GO" id="GO:0016829">
    <property type="term" value="F:lyase activity"/>
    <property type="evidence" value="ECO:0007669"/>
    <property type="project" value="UniProtKB-KW"/>
</dbReference>
<comment type="subcellular location">
    <subcellularLocation>
        <location evidence="1">Membrane</location>
        <topology evidence="1">Multi-pass membrane protein</topology>
    </subcellularLocation>
</comment>
<evidence type="ECO:0000256" key="3">
    <source>
        <dbReference type="ARBA" id="ARBA00022692"/>
    </source>
</evidence>
<proteinExistence type="inferred from homology"/>
<gene>
    <name evidence="7" type="ORF">F3Y22_tig00003194pilonHSYRG00007</name>
</gene>
<feature type="transmembrane region" description="Helical" evidence="6">
    <location>
        <begin position="373"/>
        <end position="393"/>
    </location>
</feature>
<comment type="caution">
    <text evidence="7">The sequence shown here is derived from an EMBL/GenBank/DDBJ whole genome shotgun (WGS) entry which is preliminary data.</text>
</comment>
<dbReference type="PANTHER" id="PTHR46285">
    <property type="entry name" value="PROTEINASE INHIBITOR I4, SERPIN (DUF716)-RELATED"/>
    <property type="match status" value="1"/>
</dbReference>
<dbReference type="PANTHER" id="PTHR46285:SF13">
    <property type="entry name" value="OS02G0167775 PROTEIN"/>
    <property type="match status" value="1"/>
</dbReference>
<dbReference type="InterPro" id="IPR038389">
    <property type="entry name" value="PSMG2_sf"/>
</dbReference>
<feature type="transmembrane region" description="Helical" evidence="6">
    <location>
        <begin position="279"/>
        <end position="300"/>
    </location>
</feature>
<keyword evidence="5 6" id="KW-0472">Membrane</keyword>
<comment type="similarity">
    <text evidence="2">Belongs to the TMEM45 family.</text>
</comment>
<evidence type="ECO:0000256" key="5">
    <source>
        <dbReference type="ARBA" id="ARBA00023136"/>
    </source>
</evidence>
<protein>
    <submittedName>
        <fullName evidence="7">Fatty acid hydroperoxide lyase 2</fullName>
    </submittedName>
</protein>
<keyword evidence="4 6" id="KW-1133">Transmembrane helix</keyword>
<dbReference type="Pfam" id="PF04819">
    <property type="entry name" value="DUF716"/>
    <property type="match status" value="1"/>
</dbReference>
<dbReference type="GO" id="GO:0016020">
    <property type="term" value="C:membrane"/>
    <property type="evidence" value="ECO:0007669"/>
    <property type="project" value="UniProtKB-SubCell"/>
</dbReference>
<keyword evidence="7" id="KW-0456">Lyase</keyword>
<dbReference type="Proteomes" id="UP000436088">
    <property type="component" value="Unassembled WGS sequence"/>
</dbReference>
<name>A0A6A3CRJ3_HIBSY</name>
<dbReference type="InterPro" id="IPR006904">
    <property type="entry name" value="DUF716"/>
</dbReference>
<organism evidence="7 8">
    <name type="scientific">Hibiscus syriacus</name>
    <name type="common">Rose of Sharon</name>
    <dbReference type="NCBI Taxonomy" id="106335"/>
    <lineage>
        <taxon>Eukaryota</taxon>
        <taxon>Viridiplantae</taxon>
        <taxon>Streptophyta</taxon>
        <taxon>Embryophyta</taxon>
        <taxon>Tracheophyta</taxon>
        <taxon>Spermatophyta</taxon>
        <taxon>Magnoliopsida</taxon>
        <taxon>eudicotyledons</taxon>
        <taxon>Gunneridae</taxon>
        <taxon>Pentapetalae</taxon>
        <taxon>rosids</taxon>
        <taxon>malvids</taxon>
        <taxon>Malvales</taxon>
        <taxon>Malvaceae</taxon>
        <taxon>Malvoideae</taxon>
        <taxon>Hibiscus</taxon>
    </lineage>
</organism>
<dbReference type="AlphaFoldDB" id="A0A6A3CRJ3"/>
<reference evidence="7" key="1">
    <citation type="submission" date="2019-09" db="EMBL/GenBank/DDBJ databases">
        <title>Draft genome information of white flower Hibiscus syriacus.</title>
        <authorList>
            <person name="Kim Y.-M."/>
        </authorList>
    </citation>
    <scope>NUCLEOTIDE SEQUENCE [LARGE SCALE GENOMIC DNA]</scope>
    <source>
        <strain evidence="7">YM2019G1</strain>
    </source>
</reference>
<dbReference type="InterPro" id="IPR019151">
    <property type="entry name" value="Proteasome_assmbl_chaperone_2"/>
</dbReference>
<keyword evidence="3 6" id="KW-0812">Transmembrane</keyword>